<evidence type="ECO:0000256" key="7">
    <source>
        <dbReference type="RuleBase" id="RU364108"/>
    </source>
</evidence>
<reference evidence="12 13" key="1">
    <citation type="submission" date="2019-01" db="EMBL/GenBank/DDBJ databases">
        <title>Nuclear Genome Assembly of the Microalgal Biofuel strain Nannochloropsis salina CCMP1776.</title>
        <authorList>
            <person name="Hovde B."/>
        </authorList>
    </citation>
    <scope>NUCLEOTIDE SEQUENCE [LARGE SCALE GENOMIC DNA]</scope>
    <source>
        <strain evidence="12 13">CCMP1776</strain>
    </source>
</reference>
<gene>
    <name evidence="12" type="ORF">NSK_002241</name>
</gene>
<evidence type="ECO:0000259" key="11">
    <source>
        <dbReference type="Pfam" id="PF21193"/>
    </source>
</evidence>
<feature type="region of interest" description="Disordered" evidence="8">
    <location>
        <begin position="590"/>
        <end position="619"/>
    </location>
</feature>
<evidence type="ECO:0000256" key="5">
    <source>
        <dbReference type="ARBA" id="ARBA00022927"/>
    </source>
</evidence>
<comment type="subcellular location">
    <subcellularLocation>
        <location evidence="7">Cytoplasm</location>
    </subcellularLocation>
    <subcellularLocation>
        <location evidence="7">Nucleus</location>
    </subcellularLocation>
</comment>
<dbReference type="GO" id="GO:0005634">
    <property type="term" value="C:nucleus"/>
    <property type="evidence" value="ECO:0007669"/>
    <property type="project" value="UniProtKB-SubCell"/>
</dbReference>
<keyword evidence="13" id="KW-1185">Reference proteome</keyword>
<feature type="compositionally biased region" description="Basic and acidic residues" evidence="8">
    <location>
        <begin position="517"/>
        <end position="528"/>
    </location>
</feature>
<evidence type="ECO:0000256" key="4">
    <source>
        <dbReference type="ARBA" id="ARBA00022490"/>
    </source>
</evidence>
<dbReference type="Pfam" id="PF21193">
    <property type="entry name" value="NMD_SH3"/>
    <property type="match status" value="1"/>
</dbReference>
<dbReference type="GO" id="GO:0015031">
    <property type="term" value="P:protein transport"/>
    <property type="evidence" value="ECO:0007669"/>
    <property type="project" value="UniProtKB-KW"/>
</dbReference>
<keyword evidence="3 7" id="KW-0813">Transport</keyword>
<dbReference type="EMBL" id="SDOX01000008">
    <property type="protein sequence ID" value="TFJ86584.1"/>
    <property type="molecule type" value="Genomic_DNA"/>
</dbReference>
<dbReference type="Pfam" id="PF04981">
    <property type="entry name" value="NMD3"/>
    <property type="match status" value="1"/>
</dbReference>
<comment type="caution">
    <text evidence="12">The sequence shown here is derived from an EMBL/GenBank/DDBJ whole genome shotgun (WGS) entry which is preliminary data.</text>
</comment>
<dbReference type="PANTHER" id="PTHR12746:SF2">
    <property type="entry name" value="60S RIBOSOMAL EXPORT PROTEIN NMD3"/>
    <property type="match status" value="1"/>
</dbReference>
<protein>
    <recommendedName>
        <fullName evidence="2 7">60S ribosomal export protein NMD3</fullName>
    </recommendedName>
</protein>
<dbReference type="GO" id="GO:0043023">
    <property type="term" value="F:ribosomal large subunit binding"/>
    <property type="evidence" value="ECO:0007669"/>
    <property type="project" value="InterPro"/>
</dbReference>
<dbReference type="GO" id="GO:0000055">
    <property type="term" value="P:ribosomal large subunit export from nucleus"/>
    <property type="evidence" value="ECO:0007669"/>
    <property type="project" value="TreeGrafter"/>
</dbReference>
<dbReference type="OrthoDB" id="203821at2759"/>
<evidence type="ECO:0000256" key="3">
    <source>
        <dbReference type="ARBA" id="ARBA00022448"/>
    </source>
</evidence>
<dbReference type="InterPro" id="IPR039768">
    <property type="entry name" value="Nmd3"/>
</dbReference>
<feature type="compositionally biased region" description="Acidic residues" evidence="8">
    <location>
        <begin position="531"/>
        <end position="542"/>
    </location>
</feature>
<evidence type="ECO:0000259" key="9">
    <source>
        <dbReference type="Pfam" id="PF04981"/>
    </source>
</evidence>
<proteinExistence type="inferred from homology"/>
<evidence type="ECO:0000313" key="12">
    <source>
        <dbReference type="EMBL" id="TFJ86584.1"/>
    </source>
</evidence>
<feature type="domain" description="60S ribosomal export protein NMD3 SH3" evidence="11">
    <location>
        <begin position="252"/>
        <end position="298"/>
    </location>
</feature>
<evidence type="ECO:0000256" key="8">
    <source>
        <dbReference type="SAM" id="MobiDB-lite"/>
    </source>
</evidence>
<feature type="region of interest" description="Disordered" evidence="8">
    <location>
        <begin position="474"/>
        <end position="542"/>
    </location>
</feature>
<dbReference type="GO" id="GO:0005737">
    <property type="term" value="C:cytoplasm"/>
    <property type="evidence" value="ECO:0007669"/>
    <property type="project" value="UniProtKB-SubCell"/>
</dbReference>
<accession>A0A4D9D6F7</accession>
<dbReference type="PANTHER" id="PTHR12746">
    <property type="entry name" value="NONSENSE-MEDIATED MRNA DECAY PROTEIN 3"/>
    <property type="match status" value="1"/>
</dbReference>
<evidence type="ECO:0000256" key="1">
    <source>
        <dbReference type="ARBA" id="ARBA00009794"/>
    </source>
</evidence>
<comment type="function">
    <text evidence="7">Acts as an adapter for the XPO1/CRM1-mediated export of the 60S ribosomal subunit.</text>
</comment>
<keyword evidence="6 7" id="KW-0539">Nucleus</keyword>
<evidence type="ECO:0000256" key="6">
    <source>
        <dbReference type="ARBA" id="ARBA00023242"/>
    </source>
</evidence>
<evidence type="ECO:0000259" key="10">
    <source>
        <dbReference type="Pfam" id="PF21192"/>
    </source>
</evidence>
<dbReference type="InterPro" id="IPR048899">
    <property type="entry name" value="NMD_SH3"/>
</dbReference>
<feature type="compositionally biased region" description="Basic and acidic residues" evidence="8">
    <location>
        <begin position="594"/>
        <end position="619"/>
    </location>
</feature>
<keyword evidence="4 7" id="KW-0963">Cytoplasm</keyword>
<dbReference type="InterPro" id="IPR007064">
    <property type="entry name" value="Nmd3_N"/>
</dbReference>
<dbReference type="Proteomes" id="UP000355283">
    <property type="component" value="Unassembled WGS sequence"/>
</dbReference>
<comment type="similarity">
    <text evidence="1 7">Belongs to the NMD3 family.</text>
</comment>
<evidence type="ECO:0000256" key="2">
    <source>
        <dbReference type="ARBA" id="ARBA00017035"/>
    </source>
</evidence>
<name>A0A4D9D6F7_9STRA</name>
<dbReference type="InterPro" id="IPR048898">
    <property type="entry name" value="OB_NMD3"/>
</dbReference>
<sequence length="619" mass="69067">MADVMAPIAPNQTPVAAICCMCAINIQPNPTNMCLQCLRTQVNIASGLSTRVTMHQCRGCLKYMGGSGGTGWSHYEAESRELMAVCLRKVAGLNRLRLVDAGWIWTEPHSKRLKLKLTVQQEVMNGAVLQEAVVVEFVVRNQQCPDCQASYTIGAWKAIVQVRQRVDHKRTFLHLEQLVLKHNAHAQALQIQGFADGMDFYFAERNQAARFTEFLETACPVRVKQSKKLVSQDDHSNVFNYKYTTIIEIVPVCKDDLVILPTKLAQNLGDIARLCLVLRVLNHLHLIDPLTGQTAEVSVEKYHKAGFEFRALLSASRLVEFMVLGSEPALAPTKTSAPARRSKRHRLAEVEVALMSDLGANDTRYRVFTHLGHILRAGDTVLGYLLATASLNSADADELETKTRAGLPDAVLVRKVYSNEGRIRPAWRLKKFEADEMEVVEAGNAEQEVRDLRDYRQQLEGDREMRRRVNMYKAGRPLPGGAEDTDHENAALGQKAAESKVKVERMTVVSAMAEGDGSTRLDERDRSTNEGLEEDVGEDDEEALRLDELLDDLELDDPDAPPDDHEAQVFVGDVSSTGIAGVSKDFAFTFQPKTKNDDRDGNHAKTKDEQEAEEIYKEL</sequence>
<dbReference type="Pfam" id="PF21192">
    <property type="entry name" value="OB_NMD3"/>
    <property type="match status" value="1"/>
</dbReference>
<dbReference type="AlphaFoldDB" id="A0A4D9D6F7"/>
<feature type="domain" description="60S ribosomal export protein NMD3 OB-fold" evidence="10">
    <location>
        <begin position="318"/>
        <end position="415"/>
    </location>
</feature>
<keyword evidence="5 7" id="KW-0653">Protein transport</keyword>
<organism evidence="12 13">
    <name type="scientific">Nannochloropsis salina CCMP1776</name>
    <dbReference type="NCBI Taxonomy" id="1027361"/>
    <lineage>
        <taxon>Eukaryota</taxon>
        <taxon>Sar</taxon>
        <taxon>Stramenopiles</taxon>
        <taxon>Ochrophyta</taxon>
        <taxon>Eustigmatophyceae</taxon>
        <taxon>Eustigmatales</taxon>
        <taxon>Monodopsidaceae</taxon>
        <taxon>Microchloropsis</taxon>
        <taxon>Microchloropsis salina</taxon>
    </lineage>
</organism>
<evidence type="ECO:0000313" key="13">
    <source>
        <dbReference type="Proteomes" id="UP000355283"/>
    </source>
</evidence>
<feature type="domain" description="Nmd3 N-terminal" evidence="9">
    <location>
        <begin position="19"/>
        <end position="249"/>
    </location>
</feature>